<name>A0ABP8RI48_9MYCO</name>
<evidence type="ECO:0000313" key="1">
    <source>
        <dbReference type="EMBL" id="GAA4539371.1"/>
    </source>
</evidence>
<dbReference type="Gene3D" id="3.40.710.10">
    <property type="entry name" value="DD-peptidase/beta-lactamase superfamily"/>
    <property type="match status" value="1"/>
</dbReference>
<keyword evidence="2" id="KW-1185">Reference proteome</keyword>
<evidence type="ECO:0000313" key="2">
    <source>
        <dbReference type="Proteomes" id="UP001501417"/>
    </source>
</evidence>
<proteinExistence type="predicted"/>
<reference evidence="2" key="1">
    <citation type="journal article" date="2019" name="Int. J. Syst. Evol. Microbiol.">
        <title>The Global Catalogue of Microorganisms (GCM) 10K type strain sequencing project: providing services to taxonomists for standard genome sequencing and annotation.</title>
        <authorList>
            <consortium name="The Broad Institute Genomics Platform"/>
            <consortium name="The Broad Institute Genome Sequencing Center for Infectious Disease"/>
            <person name="Wu L."/>
            <person name="Ma J."/>
        </authorList>
    </citation>
    <scope>NUCLEOTIDE SEQUENCE [LARGE SCALE GENOMIC DNA]</scope>
    <source>
        <strain evidence="2">JCM 17782</strain>
    </source>
</reference>
<evidence type="ECO:0008006" key="3">
    <source>
        <dbReference type="Google" id="ProtNLM"/>
    </source>
</evidence>
<protein>
    <recommendedName>
        <fullName evidence="3">Serine hydrolase</fullName>
    </recommendedName>
</protein>
<dbReference type="SUPFAM" id="SSF56601">
    <property type="entry name" value="beta-lactamase/transpeptidase-like"/>
    <property type="match status" value="1"/>
</dbReference>
<sequence>MIRAVSALFGFGVIVAVVVVDNEGRAGNTGALISAFPQLRNSVKAAIGISLAPVGGVGTPLSLGEWHSGPAWSTIKVPLVLAALREESPTRITDQMKTAITQSDNAAADAIWASLGGPVTAAGKVEAVLAAADDFTRVQFHKIRPEFSAYGQTEWPLTAQVRFLSMAACDSRSIPVLNLMGQIEHDQKWALGMIGGTRFKGGWGPSPAERYLVRQMGLVITPAGTSAVAIAAEPYSGSLMDGVEALNQIAEWLSEHIVTLPSGRCPH</sequence>
<accession>A0ABP8RI48</accession>
<organism evidence="1 2">
    <name type="scientific">Mycobacterium paraffinicum</name>
    <dbReference type="NCBI Taxonomy" id="53378"/>
    <lineage>
        <taxon>Bacteria</taxon>
        <taxon>Bacillati</taxon>
        <taxon>Actinomycetota</taxon>
        <taxon>Actinomycetes</taxon>
        <taxon>Mycobacteriales</taxon>
        <taxon>Mycobacteriaceae</taxon>
        <taxon>Mycobacterium</taxon>
    </lineage>
</organism>
<comment type="caution">
    <text evidence="1">The sequence shown here is derived from an EMBL/GenBank/DDBJ whole genome shotgun (WGS) entry which is preliminary data.</text>
</comment>
<dbReference type="Proteomes" id="UP001501417">
    <property type="component" value="Unassembled WGS sequence"/>
</dbReference>
<dbReference type="EMBL" id="BAABGF010000023">
    <property type="protein sequence ID" value="GAA4539371.1"/>
    <property type="molecule type" value="Genomic_DNA"/>
</dbReference>
<dbReference type="InterPro" id="IPR012338">
    <property type="entry name" value="Beta-lactam/transpept-like"/>
</dbReference>
<gene>
    <name evidence="1" type="ORF">GCM10023161_18910</name>
</gene>